<comment type="caution">
    <text evidence="1">The sequence shown here is derived from an EMBL/GenBank/DDBJ whole genome shotgun (WGS) entry which is preliminary data.</text>
</comment>
<protein>
    <submittedName>
        <fullName evidence="1">Uncharacterized protein</fullName>
    </submittedName>
</protein>
<keyword evidence="2" id="KW-1185">Reference proteome</keyword>
<dbReference type="Proteomes" id="UP001434883">
    <property type="component" value="Unassembled WGS sequence"/>
</dbReference>
<name>A0ABV0S987_9TELE</name>
<evidence type="ECO:0000313" key="1">
    <source>
        <dbReference type="EMBL" id="MEQ2217142.1"/>
    </source>
</evidence>
<feature type="non-terminal residue" evidence="1">
    <location>
        <position position="1"/>
    </location>
</feature>
<proteinExistence type="predicted"/>
<evidence type="ECO:0000313" key="2">
    <source>
        <dbReference type="Proteomes" id="UP001434883"/>
    </source>
</evidence>
<accession>A0ABV0S987</accession>
<sequence>VGRTMARITTQRWFIGTLLKEKEDLFPDTESQGMNDDTYEYRCQLQYASICSVMYEPPEFLCASLLWRHLQVGHMPGFKLASNLLSSHMSPWEYQE</sequence>
<reference evidence="1 2" key="1">
    <citation type="submission" date="2021-06" db="EMBL/GenBank/DDBJ databases">
        <authorList>
            <person name="Palmer J.M."/>
        </authorList>
    </citation>
    <scope>NUCLEOTIDE SEQUENCE [LARGE SCALE GENOMIC DNA]</scope>
    <source>
        <strain evidence="1 2">XC_2019</strain>
        <tissue evidence="1">Muscle</tissue>
    </source>
</reference>
<organism evidence="1 2">
    <name type="scientific">Xenoophorus captivus</name>
    <dbReference type="NCBI Taxonomy" id="1517983"/>
    <lineage>
        <taxon>Eukaryota</taxon>
        <taxon>Metazoa</taxon>
        <taxon>Chordata</taxon>
        <taxon>Craniata</taxon>
        <taxon>Vertebrata</taxon>
        <taxon>Euteleostomi</taxon>
        <taxon>Actinopterygii</taxon>
        <taxon>Neopterygii</taxon>
        <taxon>Teleostei</taxon>
        <taxon>Neoteleostei</taxon>
        <taxon>Acanthomorphata</taxon>
        <taxon>Ovalentaria</taxon>
        <taxon>Atherinomorphae</taxon>
        <taxon>Cyprinodontiformes</taxon>
        <taxon>Goodeidae</taxon>
        <taxon>Xenoophorus</taxon>
    </lineage>
</organism>
<gene>
    <name evidence="1" type="ORF">XENOCAPTIV_024080</name>
</gene>
<dbReference type="EMBL" id="JAHRIN010075676">
    <property type="protein sequence ID" value="MEQ2217142.1"/>
    <property type="molecule type" value="Genomic_DNA"/>
</dbReference>